<reference evidence="2 3" key="1">
    <citation type="journal article" date="2010" name="Cell">
        <title>The genome of Naegleria gruberi illuminates early eukaryotic versatility.</title>
        <authorList>
            <person name="Fritz-Laylin L.K."/>
            <person name="Prochnik S.E."/>
            <person name="Ginger M.L."/>
            <person name="Dacks J.B."/>
            <person name="Carpenter M.L."/>
            <person name="Field M.C."/>
            <person name="Kuo A."/>
            <person name="Paredez A."/>
            <person name="Chapman J."/>
            <person name="Pham J."/>
            <person name="Shu S."/>
            <person name="Neupane R."/>
            <person name="Cipriano M."/>
            <person name="Mancuso J."/>
            <person name="Tu H."/>
            <person name="Salamov A."/>
            <person name="Lindquist E."/>
            <person name="Shapiro H."/>
            <person name="Lucas S."/>
            <person name="Grigoriev I.V."/>
            <person name="Cande W.Z."/>
            <person name="Fulton C."/>
            <person name="Rokhsar D.S."/>
            <person name="Dawson S.C."/>
        </authorList>
    </citation>
    <scope>NUCLEOTIDE SEQUENCE [LARGE SCALE GENOMIC DNA]</scope>
    <source>
        <strain evidence="2 3">NEG-M</strain>
    </source>
</reference>
<dbReference type="KEGG" id="ngr:NAEGRDRAFT_76210"/>
<dbReference type="RefSeq" id="XP_002668879.1">
    <property type="nucleotide sequence ID" value="XM_002668833.1"/>
</dbReference>
<dbReference type="Proteomes" id="UP000006671">
    <property type="component" value="Unassembled WGS sequence"/>
</dbReference>
<evidence type="ECO:0000256" key="1">
    <source>
        <dbReference type="SAM" id="Phobius"/>
    </source>
</evidence>
<gene>
    <name evidence="2" type="ORF">NAEGRDRAFT_76210</name>
</gene>
<protein>
    <submittedName>
        <fullName evidence="2">Predicted protein</fullName>
    </submittedName>
</protein>
<proteinExistence type="predicted"/>
<dbReference type="GeneID" id="8860469"/>
<keyword evidence="1" id="KW-1133">Transmembrane helix</keyword>
<organism evidence="3">
    <name type="scientific">Naegleria gruberi</name>
    <name type="common">Amoeba</name>
    <dbReference type="NCBI Taxonomy" id="5762"/>
    <lineage>
        <taxon>Eukaryota</taxon>
        <taxon>Discoba</taxon>
        <taxon>Heterolobosea</taxon>
        <taxon>Tetramitia</taxon>
        <taxon>Eutetramitia</taxon>
        <taxon>Vahlkampfiidae</taxon>
        <taxon>Naegleria</taxon>
    </lineage>
</organism>
<accession>D2W481</accession>
<dbReference type="AlphaFoldDB" id="D2W481"/>
<feature type="transmembrane region" description="Helical" evidence="1">
    <location>
        <begin position="245"/>
        <end position="265"/>
    </location>
</feature>
<dbReference type="EMBL" id="GG738940">
    <property type="protein sequence ID" value="EFC36135.1"/>
    <property type="molecule type" value="Genomic_DNA"/>
</dbReference>
<evidence type="ECO:0000313" key="3">
    <source>
        <dbReference type="Proteomes" id="UP000006671"/>
    </source>
</evidence>
<dbReference type="InParanoid" id="D2W481"/>
<dbReference type="VEuPathDB" id="AmoebaDB:NAEGRDRAFT_76210"/>
<evidence type="ECO:0000313" key="2">
    <source>
        <dbReference type="EMBL" id="EFC36135.1"/>
    </source>
</evidence>
<name>D2W481_NAEGR</name>
<sequence length="271" mass="30756">MGGSIGKEAGKDAAKEVSHAIETSTNKLESLLKNIRNDMKGTVEKSLHELKTCKVWFQKLVDRVGHQALHTVQEAKEMIDDFTAKILLQFSQKLKVLLDKIDNFQHLIETHVTEILNNIALLCSEFSSLVRAVLDKTDQIVDKTIKATQEGLNEMLQQFSQSVELTNNTAKILVQDTNETVWKVANITEGAYRDGMKWLDKVQHLWIYHYLPFIVLLMVLSIISIKFLTPDNLIRLVSSSGVTEIWFLALVTGIHFLVALSWSVFEVKSNY</sequence>
<feature type="transmembrane region" description="Helical" evidence="1">
    <location>
        <begin position="205"/>
        <end position="225"/>
    </location>
</feature>
<keyword evidence="1" id="KW-0812">Transmembrane</keyword>
<keyword evidence="3" id="KW-1185">Reference proteome</keyword>
<keyword evidence="1" id="KW-0472">Membrane</keyword>